<reference evidence="3 4" key="1">
    <citation type="submission" date="2021-05" db="EMBL/GenBank/DDBJ databases">
        <title>Novel Bacillus species.</title>
        <authorList>
            <person name="Liu G."/>
        </authorList>
    </citation>
    <scope>NUCLEOTIDE SEQUENCE [LARGE SCALE GENOMIC DNA]</scope>
    <source>
        <strain evidence="3 4">FJAT-49732</strain>
    </source>
</reference>
<protein>
    <submittedName>
        <fullName evidence="3">Uncharacterized protein</fullName>
    </submittedName>
</protein>
<feature type="chain" id="PRO_5037796005" evidence="2">
    <location>
        <begin position="27"/>
        <end position="875"/>
    </location>
</feature>
<feature type="signal peptide" evidence="2">
    <location>
        <begin position="1"/>
        <end position="26"/>
    </location>
</feature>
<feature type="region of interest" description="Disordered" evidence="1">
    <location>
        <begin position="28"/>
        <end position="63"/>
    </location>
</feature>
<evidence type="ECO:0000313" key="4">
    <source>
        <dbReference type="Proteomes" id="UP000682713"/>
    </source>
</evidence>
<evidence type="ECO:0000256" key="2">
    <source>
        <dbReference type="SAM" id="SignalP"/>
    </source>
</evidence>
<organism evidence="3 4">
    <name type="scientific">Lederbergia citrisecunda</name>
    <dbReference type="NCBI Taxonomy" id="2833583"/>
    <lineage>
        <taxon>Bacteria</taxon>
        <taxon>Bacillati</taxon>
        <taxon>Bacillota</taxon>
        <taxon>Bacilli</taxon>
        <taxon>Bacillales</taxon>
        <taxon>Bacillaceae</taxon>
        <taxon>Lederbergia</taxon>
    </lineage>
</organism>
<gene>
    <name evidence="3" type="ORF">KHA93_20350</name>
</gene>
<proteinExistence type="predicted"/>
<keyword evidence="4" id="KW-1185">Reference proteome</keyword>
<feature type="compositionally biased region" description="Basic and acidic residues" evidence="1">
    <location>
        <begin position="49"/>
        <end position="63"/>
    </location>
</feature>
<name>A0A942TSA8_9BACI</name>
<evidence type="ECO:0000313" key="3">
    <source>
        <dbReference type="EMBL" id="MBS4201961.1"/>
    </source>
</evidence>
<dbReference type="RefSeq" id="WP_213112385.1">
    <property type="nucleotide sequence ID" value="NZ_JAGYPJ010000001.1"/>
</dbReference>
<feature type="compositionally biased region" description="Acidic residues" evidence="1">
    <location>
        <begin position="29"/>
        <end position="48"/>
    </location>
</feature>
<dbReference type="Pfam" id="PF18952">
    <property type="entry name" value="DUF5696"/>
    <property type="match status" value="1"/>
</dbReference>
<evidence type="ECO:0000256" key="1">
    <source>
        <dbReference type="SAM" id="MobiDB-lite"/>
    </source>
</evidence>
<keyword evidence="2" id="KW-0732">Signal</keyword>
<dbReference type="AlphaFoldDB" id="A0A942TSA8"/>
<dbReference type="EMBL" id="JAGYPJ010000001">
    <property type="protein sequence ID" value="MBS4201961.1"/>
    <property type="molecule type" value="Genomic_DNA"/>
</dbReference>
<dbReference type="Proteomes" id="UP000682713">
    <property type="component" value="Unassembled WGS sequence"/>
</dbReference>
<comment type="caution">
    <text evidence="3">The sequence shown here is derived from an EMBL/GenBank/DDBJ whole genome shotgun (WGS) entry which is preliminary data.</text>
</comment>
<dbReference type="InterPro" id="IPR043751">
    <property type="entry name" value="DUF5696"/>
</dbReference>
<sequence>MSRTLKIISILCIILLLGGMNPSVLANTEESDTTEAEVSELETTDVDSTDVKTTEADSAEEKPEEATIISHPIGANGIDDMKLVTSTDKLELFFNEANAEFAVKEKKNGMTWFSNPADRENDTLAAAENKGLLNAQLAINYFNPNGQTTLVDSYKDSVSKEQFEFEKIENGIKITYNFGNASKGLEQLPKKISKERFESLILDKIEDEKVRKDFAKRYKYIKEENVYERRDASFSKVILARAVKLLEEIGYTEEDLAEDKAEHGEEEGEEQNFPFFTVPLIIQLEGNSLRVNIDGSELDFNPQYPINEIQVLPFFGAANNSTEGYIFVPDGSGALIDLNNGKFDYQPFKAPIYGKDKAVLERWNNLVSETIKLPVFGMKQGDHAFFGIIEKGDAVASIEADVSGRVNSYNSIFSTYTLKESGEITLSGRDRSNTVFLIQKGEFKEDITILYSFLDGDEANYAGMAGYYQNYLIDKYQLEPLIEDDNTPFYLEITGSIWKRKTVLGIPYKSLVPLTTFSEAEKIVSELVDANINNLKVRYTGWFNEGVNHKIPSSVHIDRKIGGKKGFKEFSEFLEKKNIDFYPDVAFSNVYRNTIGFSPTRDASRFITRKVAEIYPMDLATFRQDQMNQNRTSHYLLSPKKLPSYIDGFTSDYEKLNINSLSLRDLGEQIHGDYREKNVINRQQAKEIAEEQISKLAKKFPDILAEGGNAVLFPYAKSILDAPLSSSGFNITDHSVPFYQMAIHGYIDYAGSPVNISDDQNVQKNILKALETGSNVYFSMFYKEPSIIKDSEFNHLYSAHYELWMEEAINMYNEVNEVLKDVRTKPITSHKELANGVYETTYGNDYSVIVNYNGQAAVIDGVTIEAESYKIRQGE</sequence>
<accession>A0A942TSA8</accession>